<evidence type="ECO:0000313" key="1">
    <source>
        <dbReference type="EMBL" id="MCI78707.1"/>
    </source>
</evidence>
<protein>
    <submittedName>
        <fullName evidence="1">Uncharacterized protein</fullName>
    </submittedName>
</protein>
<keyword evidence="2" id="KW-1185">Reference proteome</keyword>
<feature type="non-terminal residue" evidence="1">
    <location>
        <position position="1"/>
    </location>
</feature>
<proteinExistence type="predicted"/>
<sequence length="53" mass="6119">HSTFVLAASAFSGDWRRHFCNMNFMLGLTLRQLQATSESIPGISSARWRRRLH</sequence>
<name>A0A392US93_9FABA</name>
<organism evidence="1 2">
    <name type="scientific">Trifolium medium</name>
    <dbReference type="NCBI Taxonomy" id="97028"/>
    <lineage>
        <taxon>Eukaryota</taxon>
        <taxon>Viridiplantae</taxon>
        <taxon>Streptophyta</taxon>
        <taxon>Embryophyta</taxon>
        <taxon>Tracheophyta</taxon>
        <taxon>Spermatophyta</taxon>
        <taxon>Magnoliopsida</taxon>
        <taxon>eudicotyledons</taxon>
        <taxon>Gunneridae</taxon>
        <taxon>Pentapetalae</taxon>
        <taxon>rosids</taxon>
        <taxon>fabids</taxon>
        <taxon>Fabales</taxon>
        <taxon>Fabaceae</taxon>
        <taxon>Papilionoideae</taxon>
        <taxon>50 kb inversion clade</taxon>
        <taxon>NPAAA clade</taxon>
        <taxon>Hologalegina</taxon>
        <taxon>IRL clade</taxon>
        <taxon>Trifolieae</taxon>
        <taxon>Trifolium</taxon>
    </lineage>
</organism>
<reference evidence="1 2" key="1">
    <citation type="journal article" date="2018" name="Front. Plant Sci.">
        <title>Red Clover (Trifolium pratense) and Zigzag Clover (T. medium) - A Picture of Genomic Similarities and Differences.</title>
        <authorList>
            <person name="Dluhosova J."/>
            <person name="Istvanek J."/>
            <person name="Nedelnik J."/>
            <person name="Repkova J."/>
        </authorList>
    </citation>
    <scope>NUCLEOTIDE SEQUENCE [LARGE SCALE GENOMIC DNA]</scope>
    <source>
        <strain evidence="2">cv. 10/8</strain>
        <tissue evidence="1">Leaf</tissue>
    </source>
</reference>
<comment type="caution">
    <text evidence="1">The sequence shown here is derived from an EMBL/GenBank/DDBJ whole genome shotgun (WGS) entry which is preliminary data.</text>
</comment>
<evidence type="ECO:0000313" key="2">
    <source>
        <dbReference type="Proteomes" id="UP000265520"/>
    </source>
</evidence>
<dbReference type="AlphaFoldDB" id="A0A392US93"/>
<dbReference type="Proteomes" id="UP000265520">
    <property type="component" value="Unassembled WGS sequence"/>
</dbReference>
<gene>
    <name evidence="1" type="ORF">A2U01_0099978</name>
</gene>
<accession>A0A392US93</accession>
<dbReference type="EMBL" id="LXQA010956845">
    <property type="protein sequence ID" value="MCI78707.1"/>
    <property type="molecule type" value="Genomic_DNA"/>
</dbReference>